<gene>
    <name evidence="1" type="ORF">SAMN04515668_3327</name>
</gene>
<evidence type="ECO:0000313" key="2">
    <source>
        <dbReference type="Proteomes" id="UP000199029"/>
    </source>
</evidence>
<dbReference type="AlphaFoldDB" id="A0A1I5ZZ69"/>
<name>A0A1I5ZZ69_HYMAR</name>
<dbReference type="Proteomes" id="UP000199029">
    <property type="component" value="Unassembled WGS sequence"/>
</dbReference>
<keyword evidence="2" id="KW-1185">Reference proteome</keyword>
<sequence length="49" mass="5556">MLNSPTETSIAAAQPRKLNPWRNFGYLLPNLNINLRWPTAPQQLPGNIK</sequence>
<protein>
    <submittedName>
        <fullName evidence="1">Uncharacterized protein</fullName>
    </submittedName>
</protein>
<accession>A0A1I5ZZ69</accession>
<proteinExistence type="predicted"/>
<dbReference type="EMBL" id="FOXS01000004">
    <property type="protein sequence ID" value="SFQ61718.1"/>
    <property type="molecule type" value="Genomic_DNA"/>
</dbReference>
<dbReference type="STRING" id="1227077.SAMN04515668_3327"/>
<evidence type="ECO:0000313" key="1">
    <source>
        <dbReference type="EMBL" id="SFQ61718.1"/>
    </source>
</evidence>
<organism evidence="1 2">
    <name type="scientific">Hymenobacter arizonensis</name>
    <name type="common">Siccationidurans arizonensis</name>
    <dbReference type="NCBI Taxonomy" id="1227077"/>
    <lineage>
        <taxon>Bacteria</taxon>
        <taxon>Pseudomonadati</taxon>
        <taxon>Bacteroidota</taxon>
        <taxon>Cytophagia</taxon>
        <taxon>Cytophagales</taxon>
        <taxon>Hymenobacteraceae</taxon>
        <taxon>Hymenobacter</taxon>
    </lineage>
</organism>
<reference evidence="2" key="1">
    <citation type="submission" date="2016-10" db="EMBL/GenBank/DDBJ databases">
        <authorList>
            <person name="Varghese N."/>
            <person name="Submissions S."/>
        </authorList>
    </citation>
    <scope>NUCLEOTIDE SEQUENCE [LARGE SCALE GENOMIC DNA]</scope>
    <source>
        <strain evidence="2">OR362-8,ATCC BAA-1266,JCM 13504</strain>
    </source>
</reference>